<evidence type="ECO:0000313" key="4">
    <source>
        <dbReference type="Proteomes" id="UP000065822"/>
    </source>
</evidence>
<dbReference type="KEGG" id="chg:AXF12_08630"/>
<dbReference type="Proteomes" id="UP000065822">
    <property type="component" value="Chromosome"/>
</dbReference>
<gene>
    <name evidence="2" type="ORF">AXF12_08630</name>
    <name evidence="3" type="ORF">SAMEA44541418_02439</name>
</gene>
<feature type="compositionally biased region" description="Basic and acidic residues" evidence="1">
    <location>
        <begin position="151"/>
        <end position="171"/>
    </location>
</feature>
<reference evidence="2 4" key="1">
    <citation type="submission" date="2016-02" db="EMBL/GenBank/DDBJ databases">
        <authorList>
            <person name="Holder M.E."/>
            <person name="Ajami N.J."/>
            <person name="Petrosino J.F."/>
        </authorList>
    </citation>
    <scope>NUCLEOTIDE SEQUENCE [LARGE SCALE GENOMIC DNA]</scope>
    <source>
        <strain evidence="2 4">CCUG 32990</strain>
    </source>
</reference>
<sequence>MAVNRLNTEIPQEVITQVSEKFKEIKELLAPYTENLSTEEKRSLAKMSDKTLAFVSKVVEYTNLNPKFIPAVMKKEDLQHDFRAHQSLTPLSFTCEQLAGILKDTLMIAGHEAYKLALLYYGSIKLAAKAGDTEAKTIFDNLSKRFPKGKSAKETSKDGDNKINDLQLKPE</sequence>
<keyword evidence="4" id="KW-1185">Reference proteome</keyword>
<evidence type="ECO:0000313" key="3">
    <source>
        <dbReference type="EMBL" id="SNV17023.1"/>
    </source>
</evidence>
<reference evidence="3 5" key="2">
    <citation type="submission" date="2017-06" db="EMBL/GenBank/DDBJ databases">
        <authorList>
            <consortium name="Pathogen Informatics"/>
        </authorList>
    </citation>
    <scope>NUCLEOTIDE SEQUENCE [LARGE SCALE GENOMIC DNA]</scope>
    <source>
        <strain evidence="3 5">NCTC12947</strain>
    </source>
</reference>
<dbReference type="RefSeq" id="WP_066430287.1">
    <property type="nucleotide sequence ID" value="NZ_CP014227.1"/>
</dbReference>
<name>A0AAX2H1D8_9FLAO</name>
<dbReference type="Proteomes" id="UP000215539">
    <property type="component" value="Chromosome 1"/>
</dbReference>
<dbReference type="AlphaFoldDB" id="A0AAX2H1D8"/>
<evidence type="ECO:0000313" key="2">
    <source>
        <dbReference type="EMBL" id="AMD85570.1"/>
    </source>
</evidence>
<accession>A0AAX2H1D8</accession>
<feature type="region of interest" description="Disordered" evidence="1">
    <location>
        <begin position="147"/>
        <end position="171"/>
    </location>
</feature>
<dbReference type="EMBL" id="CP014227">
    <property type="protein sequence ID" value="AMD85570.1"/>
    <property type="molecule type" value="Genomic_DNA"/>
</dbReference>
<proteinExistence type="predicted"/>
<evidence type="ECO:0000313" key="5">
    <source>
        <dbReference type="Proteomes" id="UP000215539"/>
    </source>
</evidence>
<evidence type="ECO:0000256" key="1">
    <source>
        <dbReference type="SAM" id="MobiDB-lite"/>
    </source>
</evidence>
<protein>
    <submittedName>
        <fullName evidence="3">Uncharacterized protein</fullName>
    </submittedName>
</protein>
<organism evidence="3 5">
    <name type="scientific">Capnocytophaga haemolytica</name>
    <dbReference type="NCBI Taxonomy" id="45243"/>
    <lineage>
        <taxon>Bacteria</taxon>
        <taxon>Pseudomonadati</taxon>
        <taxon>Bacteroidota</taxon>
        <taxon>Flavobacteriia</taxon>
        <taxon>Flavobacteriales</taxon>
        <taxon>Flavobacteriaceae</taxon>
        <taxon>Capnocytophaga</taxon>
    </lineage>
</organism>
<dbReference type="EMBL" id="LT906449">
    <property type="protein sequence ID" value="SNV17023.1"/>
    <property type="molecule type" value="Genomic_DNA"/>
</dbReference>